<protein>
    <recommendedName>
        <fullName evidence="5">Copper chaperone PCu(A)C</fullName>
    </recommendedName>
</protein>
<organism evidence="3 4">
    <name type="scientific">Actinacidiphila alni</name>
    <dbReference type="NCBI Taxonomy" id="380248"/>
    <lineage>
        <taxon>Bacteria</taxon>
        <taxon>Bacillati</taxon>
        <taxon>Actinomycetota</taxon>
        <taxon>Actinomycetes</taxon>
        <taxon>Kitasatosporales</taxon>
        <taxon>Streptomycetaceae</taxon>
        <taxon>Actinacidiphila</taxon>
    </lineage>
</organism>
<evidence type="ECO:0008006" key="5">
    <source>
        <dbReference type="Google" id="ProtNLM"/>
    </source>
</evidence>
<dbReference type="Proteomes" id="UP000199323">
    <property type="component" value="Unassembled WGS sequence"/>
</dbReference>
<keyword evidence="4" id="KW-1185">Reference proteome</keyword>
<dbReference type="PANTHER" id="PTHR36302:SF1">
    <property type="entry name" value="COPPER CHAPERONE PCU(A)C"/>
    <property type="match status" value="1"/>
</dbReference>
<dbReference type="EMBL" id="FONG01000002">
    <property type="protein sequence ID" value="SFE27559.1"/>
    <property type="molecule type" value="Genomic_DNA"/>
</dbReference>
<evidence type="ECO:0000256" key="1">
    <source>
        <dbReference type="SAM" id="MobiDB-lite"/>
    </source>
</evidence>
<sequence length="179" mass="17899">MRRRRALIGAVAGTAAVALATGAGVALSDGSSGDGPGSGPAGGGTGKVAVSTGYIPQPLLTDEAAAYVTVVNTGGGDAQLTSVTTSLSASATLHTTTGTTMRQVTALTVPAHGRLTLGTGGDHMMLERLTHKPGVGEKVTLRLHFTHATPATVTVTVPVRPTTYRPDTDTSTTDPDPKG</sequence>
<proteinExistence type="predicted"/>
<dbReference type="SUPFAM" id="SSF110087">
    <property type="entry name" value="DR1885-like metal-binding protein"/>
    <property type="match status" value="1"/>
</dbReference>
<reference evidence="3 4" key="1">
    <citation type="submission" date="2016-10" db="EMBL/GenBank/DDBJ databases">
        <authorList>
            <person name="de Groot N.N."/>
        </authorList>
    </citation>
    <scope>NUCLEOTIDE SEQUENCE [LARGE SCALE GENOMIC DNA]</scope>
    <source>
        <strain evidence="3 4">CGMCC 4.3510</strain>
    </source>
</reference>
<keyword evidence="2" id="KW-0732">Signal</keyword>
<dbReference type="AlphaFoldDB" id="A0A1I1Z792"/>
<accession>A0A1I1Z792</accession>
<gene>
    <name evidence="3" type="ORF">SAMN05216251_102345</name>
</gene>
<dbReference type="STRING" id="380248.SAMN05216251_102345"/>
<dbReference type="RefSeq" id="WP_093712022.1">
    <property type="nucleotide sequence ID" value="NZ_FONG01000002.1"/>
</dbReference>
<dbReference type="Gene3D" id="2.60.40.1890">
    <property type="entry name" value="PCu(A)C copper chaperone"/>
    <property type="match status" value="1"/>
</dbReference>
<feature type="signal peptide" evidence="2">
    <location>
        <begin position="1"/>
        <end position="20"/>
    </location>
</feature>
<evidence type="ECO:0000256" key="2">
    <source>
        <dbReference type="SAM" id="SignalP"/>
    </source>
</evidence>
<dbReference type="InterPro" id="IPR007410">
    <property type="entry name" value="LpqE-like"/>
</dbReference>
<dbReference type="OrthoDB" id="9796962at2"/>
<dbReference type="InterPro" id="IPR036182">
    <property type="entry name" value="PCuAC_sf"/>
</dbReference>
<dbReference type="InterPro" id="IPR058248">
    <property type="entry name" value="Lxx211020-like"/>
</dbReference>
<dbReference type="PANTHER" id="PTHR36302">
    <property type="entry name" value="BLR7088 PROTEIN"/>
    <property type="match status" value="1"/>
</dbReference>
<name>A0A1I1Z792_9ACTN</name>
<evidence type="ECO:0000313" key="4">
    <source>
        <dbReference type="Proteomes" id="UP000199323"/>
    </source>
</evidence>
<feature type="chain" id="PRO_5039148863" description="Copper chaperone PCu(A)C" evidence="2">
    <location>
        <begin position="21"/>
        <end position="179"/>
    </location>
</feature>
<feature type="region of interest" description="Disordered" evidence="1">
    <location>
        <begin position="160"/>
        <end position="179"/>
    </location>
</feature>
<evidence type="ECO:0000313" key="3">
    <source>
        <dbReference type="EMBL" id="SFE27559.1"/>
    </source>
</evidence>
<dbReference type="Pfam" id="PF04314">
    <property type="entry name" value="PCuAC"/>
    <property type="match status" value="1"/>
</dbReference>